<dbReference type="Proteomes" id="UP000243459">
    <property type="component" value="Chromosome 7"/>
</dbReference>
<keyword evidence="2" id="KW-1185">Reference proteome</keyword>
<dbReference type="EMBL" id="CM007387">
    <property type="protein sequence ID" value="ONK64488.1"/>
    <property type="molecule type" value="Genomic_DNA"/>
</dbReference>
<dbReference type="PANTHER" id="PTHR34049">
    <property type="entry name" value="F-BOX PROTEIN SKIP27"/>
    <property type="match status" value="1"/>
</dbReference>
<organism evidence="1 2">
    <name type="scientific">Asparagus officinalis</name>
    <name type="common">Garden asparagus</name>
    <dbReference type="NCBI Taxonomy" id="4686"/>
    <lineage>
        <taxon>Eukaryota</taxon>
        <taxon>Viridiplantae</taxon>
        <taxon>Streptophyta</taxon>
        <taxon>Embryophyta</taxon>
        <taxon>Tracheophyta</taxon>
        <taxon>Spermatophyta</taxon>
        <taxon>Magnoliopsida</taxon>
        <taxon>Liliopsida</taxon>
        <taxon>Asparagales</taxon>
        <taxon>Asparagaceae</taxon>
        <taxon>Asparagoideae</taxon>
        <taxon>Asparagus</taxon>
    </lineage>
</organism>
<accession>A0A5P1EF12</accession>
<dbReference type="InterPro" id="IPR045286">
    <property type="entry name" value="FBS1-like"/>
</dbReference>
<dbReference type="OMA" id="WPFASKG"/>
<gene>
    <name evidence="1" type="ORF">A4U43_C07F26590</name>
</gene>
<protein>
    <recommendedName>
        <fullName evidence="3">F-box domain-containing protein</fullName>
    </recommendedName>
</protein>
<evidence type="ECO:0000313" key="1">
    <source>
        <dbReference type="EMBL" id="ONK64488.1"/>
    </source>
</evidence>
<sequence>MAFKQRKPVRNPRNKYLRPGALAQIRDNRTTSRVGISLGKKKAVLDLVKENISHQTEVASHSSTPTVSPNVPVEPSLDFVHEINKEKVPHTPKTPQGEKESRLECLPMDLMVKILCHMHHDQLRPVFHVSQRIRKAVVIARQWHFNFTTPDRSRQEMLRTMTPLPTEHWPFVSKGDGNIVLAPSPHTPKAPKHAPRSSRLNHIDMKQVAAVLFPESAFPSRCMVSLRIQRPAFKSMASNRLLFNEEELCQAIFQNKLC</sequence>
<evidence type="ECO:0008006" key="3">
    <source>
        <dbReference type="Google" id="ProtNLM"/>
    </source>
</evidence>
<evidence type="ECO:0000313" key="2">
    <source>
        <dbReference type="Proteomes" id="UP000243459"/>
    </source>
</evidence>
<reference evidence="2" key="1">
    <citation type="journal article" date="2017" name="Nat. Commun.">
        <title>The asparagus genome sheds light on the origin and evolution of a young Y chromosome.</title>
        <authorList>
            <person name="Harkess A."/>
            <person name="Zhou J."/>
            <person name="Xu C."/>
            <person name="Bowers J.E."/>
            <person name="Van der Hulst R."/>
            <person name="Ayyampalayam S."/>
            <person name="Mercati F."/>
            <person name="Riccardi P."/>
            <person name="McKain M.R."/>
            <person name="Kakrana A."/>
            <person name="Tang H."/>
            <person name="Ray J."/>
            <person name="Groenendijk J."/>
            <person name="Arikit S."/>
            <person name="Mathioni S.M."/>
            <person name="Nakano M."/>
            <person name="Shan H."/>
            <person name="Telgmann-Rauber A."/>
            <person name="Kanno A."/>
            <person name="Yue Z."/>
            <person name="Chen H."/>
            <person name="Li W."/>
            <person name="Chen Y."/>
            <person name="Xu X."/>
            <person name="Zhang Y."/>
            <person name="Luo S."/>
            <person name="Chen H."/>
            <person name="Gao J."/>
            <person name="Mao Z."/>
            <person name="Pires J.C."/>
            <person name="Luo M."/>
            <person name="Kudrna D."/>
            <person name="Wing R.A."/>
            <person name="Meyers B.C."/>
            <person name="Yi K."/>
            <person name="Kong H."/>
            <person name="Lavrijsen P."/>
            <person name="Sunseri F."/>
            <person name="Falavigna A."/>
            <person name="Ye Y."/>
            <person name="Leebens-Mack J.H."/>
            <person name="Chen G."/>
        </authorList>
    </citation>
    <scope>NUCLEOTIDE SEQUENCE [LARGE SCALE GENOMIC DNA]</scope>
    <source>
        <strain evidence="2">cv. DH0086</strain>
    </source>
</reference>
<dbReference type="AlphaFoldDB" id="A0A5P1EF12"/>
<dbReference type="PANTHER" id="PTHR34049:SF2">
    <property type="entry name" value="F-BOX DOMAIN CONTAINING PROTEIN, EXPRESSED"/>
    <property type="match status" value="1"/>
</dbReference>
<name>A0A5P1EF12_ASPOF</name>
<proteinExistence type="predicted"/>
<dbReference type="Gramene" id="ONK64488">
    <property type="protein sequence ID" value="ONK64488"/>
    <property type="gene ID" value="A4U43_C07F26590"/>
</dbReference>